<organism evidence="8 9">
    <name type="scientific">Colletotrichum limetticola</name>
    <dbReference type="NCBI Taxonomy" id="1209924"/>
    <lineage>
        <taxon>Eukaryota</taxon>
        <taxon>Fungi</taxon>
        <taxon>Dikarya</taxon>
        <taxon>Ascomycota</taxon>
        <taxon>Pezizomycotina</taxon>
        <taxon>Sordariomycetes</taxon>
        <taxon>Hypocreomycetidae</taxon>
        <taxon>Glomerellales</taxon>
        <taxon>Glomerellaceae</taxon>
        <taxon>Colletotrichum</taxon>
        <taxon>Colletotrichum acutatum species complex</taxon>
    </lineage>
</organism>
<keyword evidence="5 6" id="KW-0472">Membrane</keyword>
<dbReference type="InterPro" id="IPR036259">
    <property type="entry name" value="MFS_trans_sf"/>
</dbReference>
<dbReference type="PROSITE" id="PS50850">
    <property type="entry name" value="MFS"/>
    <property type="match status" value="1"/>
</dbReference>
<keyword evidence="9" id="KW-1185">Reference proteome</keyword>
<feature type="transmembrane region" description="Helical" evidence="6">
    <location>
        <begin position="196"/>
        <end position="217"/>
    </location>
</feature>
<comment type="subcellular location">
    <subcellularLocation>
        <location evidence="1">Membrane</location>
        <topology evidence="1">Multi-pass membrane protein</topology>
    </subcellularLocation>
</comment>
<evidence type="ECO:0000256" key="5">
    <source>
        <dbReference type="ARBA" id="ARBA00023136"/>
    </source>
</evidence>
<comment type="caution">
    <text evidence="8">The sequence shown here is derived from an EMBL/GenBank/DDBJ whole genome shotgun (WGS) entry which is preliminary data.</text>
</comment>
<dbReference type="PANTHER" id="PTHR43791">
    <property type="entry name" value="PERMEASE-RELATED"/>
    <property type="match status" value="1"/>
</dbReference>
<evidence type="ECO:0000313" key="8">
    <source>
        <dbReference type="EMBL" id="KAK0377795.1"/>
    </source>
</evidence>
<evidence type="ECO:0000256" key="2">
    <source>
        <dbReference type="ARBA" id="ARBA00022448"/>
    </source>
</evidence>
<dbReference type="InterPro" id="IPR011701">
    <property type="entry name" value="MFS"/>
</dbReference>
<feature type="transmembrane region" description="Helical" evidence="6">
    <location>
        <begin position="360"/>
        <end position="381"/>
    </location>
</feature>
<protein>
    <recommendedName>
        <fullName evidence="7">Major facilitator superfamily (MFS) profile domain-containing protein</fullName>
    </recommendedName>
</protein>
<dbReference type="Proteomes" id="UP001169217">
    <property type="component" value="Unassembled WGS sequence"/>
</dbReference>
<feature type="domain" description="Major facilitator superfamily (MFS) profile" evidence="7">
    <location>
        <begin position="68"/>
        <end position="500"/>
    </location>
</feature>
<feature type="transmembrane region" description="Helical" evidence="6">
    <location>
        <begin position="134"/>
        <end position="152"/>
    </location>
</feature>
<evidence type="ECO:0000256" key="3">
    <source>
        <dbReference type="ARBA" id="ARBA00022692"/>
    </source>
</evidence>
<gene>
    <name evidence="8" type="ORF">CLIM01_04844</name>
</gene>
<accession>A0ABQ9Q1W0</accession>
<reference evidence="8" key="1">
    <citation type="submission" date="2023-04" db="EMBL/GenBank/DDBJ databases">
        <title>Colletotrichum limetticola genome sequence.</title>
        <authorList>
            <person name="Baroncelli R."/>
        </authorList>
    </citation>
    <scope>NUCLEOTIDE SEQUENCE</scope>
    <source>
        <strain evidence="8">KLA-Anderson</strain>
    </source>
</reference>
<evidence type="ECO:0000313" key="9">
    <source>
        <dbReference type="Proteomes" id="UP001169217"/>
    </source>
</evidence>
<evidence type="ECO:0000256" key="4">
    <source>
        <dbReference type="ARBA" id="ARBA00022989"/>
    </source>
</evidence>
<dbReference type="SUPFAM" id="SSF103473">
    <property type="entry name" value="MFS general substrate transporter"/>
    <property type="match status" value="1"/>
</dbReference>
<feature type="transmembrane region" description="Helical" evidence="6">
    <location>
        <begin position="229"/>
        <end position="249"/>
    </location>
</feature>
<feature type="transmembrane region" description="Helical" evidence="6">
    <location>
        <begin position="164"/>
        <end position="184"/>
    </location>
</feature>
<feature type="transmembrane region" description="Helical" evidence="6">
    <location>
        <begin position="420"/>
        <end position="439"/>
    </location>
</feature>
<keyword evidence="3 6" id="KW-0812">Transmembrane</keyword>
<evidence type="ECO:0000256" key="1">
    <source>
        <dbReference type="ARBA" id="ARBA00004141"/>
    </source>
</evidence>
<sequence length="515" mass="56874">MATSKQPHLEALASTSAPKVDEVALCQHLELRAVPKSHIDTSETDPAGIYGSLIPAEKRLVRKLDWIILPVLWIMLHDSYLDRNAVTVARLDGIEEELSLTSVEYQTCVSILFVGYILGQIPSNMLITRVRPSWFMASAMALWSIVSTVTGLTKDFKGLLLTRFFLGITEAPFYPGALYLLGIFYTRKEIATRISILFTANICGTAFAGLIAIGVFQMDQVAGLSGWRWLFILQGIISFIVSVSSAFLLPDQPLDTRWLSEEERKLAQSRVAADTVQLQANTSTWAGLSEAIRDPRLWVLVTMQHLHLSASGYKNFFPTIVETLGFGRNVTLALTCPPYIISGIATISWAASSGHFNERVWHITIAKGVAVFGFVLACSTLNVGARYFAMCTFASGVYACNSIILGWVSSTCGQTREKKAVSLALVNTIATIGSIYTPVSHRLSIPSRMILGNLPDCFQYLWPESDAPRYTTAMLSSAAFSVAAAVMAWILRWMLMNENRRLLRTGNHTTLLFSY</sequence>
<name>A0ABQ9Q1W0_9PEZI</name>
<dbReference type="EMBL" id="JARUPT010000116">
    <property type="protein sequence ID" value="KAK0377795.1"/>
    <property type="molecule type" value="Genomic_DNA"/>
</dbReference>
<evidence type="ECO:0000259" key="7">
    <source>
        <dbReference type="PROSITE" id="PS50850"/>
    </source>
</evidence>
<dbReference type="InterPro" id="IPR020846">
    <property type="entry name" value="MFS_dom"/>
</dbReference>
<dbReference type="Gene3D" id="1.20.1250.20">
    <property type="entry name" value="MFS general substrate transporter like domains"/>
    <property type="match status" value="1"/>
</dbReference>
<evidence type="ECO:0000256" key="6">
    <source>
        <dbReference type="SAM" id="Phobius"/>
    </source>
</evidence>
<dbReference type="Pfam" id="PF07690">
    <property type="entry name" value="MFS_1"/>
    <property type="match status" value="1"/>
</dbReference>
<proteinExistence type="predicted"/>
<keyword evidence="2" id="KW-0813">Transport</keyword>
<feature type="transmembrane region" description="Helical" evidence="6">
    <location>
        <begin position="470"/>
        <end position="491"/>
    </location>
</feature>
<keyword evidence="4 6" id="KW-1133">Transmembrane helix</keyword>
<dbReference type="PANTHER" id="PTHR43791:SF12">
    <property type="entry name" value="MAJOR FACILITATOR SUPERFAMILY (MFS) PROFILE DOMAIN-CONTAINING PROTEIN"/>
    <property type="match status" value="1"/>
</dbReference>